<keyword evidence="2" id="KW-1185">Reference proteome</keyword>
<organism evidence="1 2">
    <name type="scientific">Leucogyrophana mollusca</name>
    <dbReference type="NCBI Taxonomy" id="85980"/>
    <lineage>
        <taxon>Eukaryota</taxon>
        <taxon>Fungi</taxon>
        <taxon>Dikarya</taxon>
        <taxon>Basidiomycota</taxon>
        <taxon>Agaricomycotina</taxon>
        <taxon>Agaricomycetes</taxon>
        <taxon>Agaricomycetidae</taxon>
        <taxon>Boletales</taxon>
        <taxon>Boletales incertae sedis</taxon>
        <taxon>Leucogyrophana</taxon>
    </lineage>
</organism>
<dbReference type="EMBL" id="MU266328">
    <property type="protein sequence ID" value="KAH7931085.1"/>
    <property type="molecule type" value="Genomic_DNA"/>
</dbReference>
<sequence length="315" mass="34478">MGNSHGSWYQPGNSRCTRQGCTFTGSQKSVEIHMMDRHLIYPPGWEKRKDDWDADPSLKGKPIPIQGTSLLLNTPEAVDGWIAERKKLFPTAEKVEDKKRKLEAALSRGQLTPEDMGLPGRKKRKMEDGHEAGSYSSRGERGGARGRGRGGGRGRGRGGPSCIRPTNEASLKATSSTASALVDIPALLPPHIDSDDSDGAPEVISSKAPIDLRQLDEGKEPPNVKPISEDSENAPVPKPFKAPMAQQPKKPPRNVFASRPTLLRNLLLPEIRITVSNLSQAVRFLVDNDFLRDVELKPGEALEKKIEVVNSSECE</sequence>
<dbReference type="Proteomes" id="UP000790709">
    <property type="component" value="Unassembled WGS sequence"/>
</dbReference>
<accession>A0ACB8C0Q3</accession>
<protein>
    <submittedName>
        <fullName evidence="1">Uncharacterized protein</fullName>
    </submittedName>
</protein>
<proteinExistence type="predicted"/>
<evidence type="ECO:0000313" key="2">
    <source>
        <dbReference type="Proteomes" id="UP000790709"/>
    </source>
</evidence>
<evidence type="ECO:0000313" key="1">
    <source>
        <dbReference type="EMBL" id="KAH7931085.1"/>
    </source>
</evidence>
<reference evidence="1" key="1">
    <citation type="journal article" date="2021" name="New Phytol.">
        <title>Evolutionary innovations through gain and loss of genes in the ectomycorrhizal Boletales.</title>
        <authorList>
            <person name="Wu G."/>
            <person name="Miyauchi S."/>
            <person name="Morin E."/>
            <person name="Kuo A."/>
            <person name="Drula E."/>
            <person name="Varga T."/>
            <person name="Kohler A."/>
            <person name="Feng B."/>
            <person name="Cao Y."/>
            <person name="Lipzen A."/>
            <person name="Daum C."/>
            <person name="Hundley H."/>
            <person name="Pangilinan J."/>
            <person name="Johnson J."/>
            <person name="Barry K."/>
            <person name="LaButti K."/>
            <person name="Ng V."/>
            <person name="Ahrendt S."/>
            <person name="Min B."/>
            <person name="Choi I.G."/>
            <person name="Park H."/>
            <person name="Plett J.M."/>
            <person name="Magnuson J."/>
            <person name="Spatafora J.W."/>
            <person name="Nagy L.G."/>
            <person name="Henrissat B."/>
            <person name="Grigoriev I.V."/>
            <person name="Yang Z.L."/>
            <person name="Xu J."/>
            <person name="Martin F.M."/>
        </authorList>
    </citation>
    <scope>NUCLEOTIDE SEQUENCE</scope>
    <source>
        <strain evidence="1">KUC20120723A-06</strain>
    </source>
</reference>
<comment type="caution">
    <text evidence="1">The sequence shown here is derived from an EMBL/GenBank/DDBJ whole genome shotgun (WGS) entry which is preliminary data.</text>
</comment>
<gene>
    <name evidence="1" type="ORF">BV22DRAFT_999201</name>
</gene>
<name>A0ACB8C0Q3_9AGAM</name>